<evidence type="ECO:0000256" key="6">
    <source>
        <dbReference type="ARBA" id="ARBA00022989"/>
    </source>
</evidence>
<dbReference type="PANTHER" id="PTHR21716:SF53">
    <property type="entry name" value="PERMEASE PERM-RELATED"/>
    <property type="match status" value="1"/>
</dbReference>
<evidence type="ECO:0000256" key="2">
    <source>
        <dbReference type="ARBA" id="ARBA00009773"/>
    </source>
</evidence>
<feature type="transmembrane region" description="Helical" evidence="8">
    <location>
        <begin position="136"/>
        <end position="155"/>
    </location>
</feature>
<keyword evidence="4" id="KW-1003">Cell membrane</keyword>
<keyword evidence="7 8" id="KW-0472">Membrane</keyword>
<keyword evidence="6 8" id="KW-1133">Transmembrane helix</keyword>
<feature type="transmembrane region" description="Helical" evidence="8">
    <location>
        <begin position="33"/>
        <end position="50"/>
    </location>
</feature>
<feature type="transmembrane region" description="Helical" evidence="8">
    <location>
        <begin position="276"/>
        <end position="296"/>
    </location>
</feature>
<evidence type="ECO:0000256" key="1">
    <source>
        <dbReference type="ARBA" id="ARBA00004651"/>
    </source>
</evidence>
<reference evidence="10" key="1">
    <citation type="submission" date="2017-09" db="EMBL/GenBank/DDBJ databases">
        <title>Depth-based differentiation of microbial function through sediment-hosted aquifers and enrichment of novel symbionts in the deep terrestrial subsurface.</title>
        <authorList>
            <person name="Probst A.J."/>
            <person name="Ladd B."/>
            <person name="Jarett J.K."/>
            <person name="Geller-Mcgrath D.E."/>
            <person name="Sieber C.M.K."/>
            <person name="Emerson J.B."/>
            <person name="Anantharaman K."/>
            <person name="Thomas B.C."/>
            <person name="Malmstrom R."/>
            <person name="Stieglmeier M."/>
            <person name="Klingl A."/>
            <person name="Woyke T."/>
            <person name="Ryan C.M."/>
            <person name="Banfield J.F."/>
        </authorList>
    </citation>
    <scope>NUCLEOTIDE SEQUENCE [LARGE SCALE GENOMIC DNA]</scope>
</reference>
<evidence type="ECO:0000313" key="10">
    <source>
        <dbReference type="Proteomes" id="UP000231282"/>
    </source>
</evidence>
<evidence type="ECO:0008006" key="11">
    <source>
        <dbReference type="Google" id="ProtNLM"/>
    </source>
</evidence>
<keyword evidence="5 8" id="KW-0812">Transmembrane</keyword>
<accession>A0A2H0WQU1</accession>
<dbReference type="GO" id="GO:0005886">
    <property type="term" value="C:plasma membrane"/>
    <property type="evidence" value="ECO:0007669"/>
    <property type="project" value="UniProtKB-SubCell"/>
</dbReference>
<feature type="transmembrane region" description="Helical" evidence="8">
    <location>
        <begin position="12"/>
        <end position="27"/>
    </location>
</feature>
<dbReference type="PANTHER" id="PTHR21716">
    <property type="entry name" value="TRANSMEMBRANE PROTEIN"/>
    <property type="match status" value="1"/>
</dbReference>
<feature type="transmembrane region" description="Helical" evidence="8">
    <location>
        <begin position="62"/>
        <end position="84"/>
    </location>
</feature>
<evidence type="ECO:0000256" key="7">
    <source>
        <dbReference type="ARBA" id="ARBA00023136"/>
    </source>
</evidence>
<evidence type="ECO:0000256" key="3">
    <source>
        <dbReference type="ARBA" id="ARBA00022448"/>
    </source>
</evidence>
<name>A0A2H0WQU1_9BACT</name>
<organism evidence="9 10">
    <name type="scientific">Candidatus Shapirobacteria bacterium CG09_land_8_20_14_0_10_38_17</name>
    <dbReference type="NCBI Taxonomy" id="1974884"/>
    <lineage>
        <taxon>Bacteria</taxon>
        <taxon>Candidatus Shapironibacteriota</taxon>
    </lineage>
</organism>
<comment type="caution">
    <text evidence="9">The sequence shown here is derived from an EMBL/GenBank/DDBJ whole genome shotgun (WGS) entry which is preliminary data.</text>
</comment>
<dbReference type="Proteomes" id="UP000231282">
    <property type="component" value="Unassembled WGS sequence"/>
</dbReference>
<comment type="subcellular location">
    <subcellularLocation>
        <location evidence="1">Cell membrane</location>
        <topology evidence="1">Multi-pass membrane protein</topology>
    </subcellularLocation>
</comment>
<feature type="transmembrane region" description="Helical" evidence="8">
    <location>
        <begin position="238"/>
        <end position="264"/>
    </location>
</feature>
<sequence>MAPKKVEISHKTIIFIVVFLFSLWFLYFVRDIVLLFLVSFSLMLALSPAVNKLENKFHFPRFLAILVNYFFIIGLVVLAISLLAGPLFKQTGLLINQLLVLTEKMGFAEWAKGLLDNPFSQIGIVSGNIFKFTQGVFSNAVKIFSVFVINFYLILERKHLSKHLRHFLNEKNALVAEKIINRLEYEFGGWLWGELTLMIIIGVLTYLGLLILGIKYALPLAFLAGILEIFPNIGPSLAAIPGLIVGLSVSPLMGLGALAVYLVVQQLENSLITPKVMQRATGIHPIITFLALLIGFRLAGVAGAIFSLPMVLVIKVLFTDLFIPRLNL</sequence>
<dbReference type="AlphaFoldDB" id="A0A2H0WQU1"/>
<keyword evidence="3" id="KW-0813">Transport</keyword>
<dbReference type="GO" id="GO:0055085">
    <property type="term" value="P:transmembrane transport"/>
    <property type="evidence" value="ECO:0007669"/>
    <property type="project" value="TreeGrafter"/>
</dbReference>
<gene>
    <name evidence="9" type="ORF">COT63_02165</name>
</gene>
<proteinExistence type="inferred from homology"/>
<evidence type="ECO:0000313" key="9">
    <source>
        <dbReference type="EMBL" id="PIS15020.1"/>
    </source>
</evidence>
<dbReference type="InterPro" id="IPR002549">
    <property type="entry name" value="AI-2E-like"/>
</dbReference>
<dbReference type="EMBL" id="PEZH01000042">
    <property type="protein sequence ID" value="PIS15020.1"/>
    <property type="molecule type" value="Genomic_DNA"/>
</dbReference>
<evidence type="ECO:0000256" key="5">
    <source>
        <dbReference type="ARBA" id="ARBA00022692"/>
    </source>
</evidence>
<evidence type="ECO:0000256" key="4">
    <source>
        <dbReference type="ARBA" id="ARBA00022475"/>
    </source>
</evidence>
<feature type="transmembrane region" description="Helical" evidence="8">
    <location>
        <begin position="195"/>
        <end position="218"/>
    </location>
</feature>
<dbReference type="Pfam" id="PF01594">
    <property type="entry name" value="AI-2E_transport"/>
    <property type="match status" value="1"/>
</dbReference>
<protein>
    <recommendedName>
        <fullName evidence="11">AI-2E family transporter</fullName>
    </recommendedName>
</protein>
<evidence type="ECO:0000256" key="8">
    <source>
        <dbReference type="SAM" id="Phobius"/>
    </source>
</evidence>
<comment type="similarity">
    <text evidence="2">Belongs to the autoinducer-2 exporter (AI-2E) (TC 2.A.86) family.</text>
</comment>